<name>A0ABU9D7X3_9PROT</name>
<dbReference type="Proteomes" id="UP001446205">
    <property type="component" value="Unassembled WGS sequence"/>
</dbReference>
<protein>
    <submittedName>
        <fullName evidence="7">LPS export ABC transporter permease LptF</fullName>
    </submittedName>
</protein>
<evidence type="ECO:0000256" key="1">
    <source>
        <dbReference type="ARBA" id="ARBA00004651"/>
    </source>
</evidence>
<feature type="transmembrane region" description="Helical" evidence="6">
    <location>
        <begin position="103"/>
        <end position="122"/>
    </location>
</feature>
<organism evidence="7 8">
    <name type="scientific">Thermithiobacillus plumbiphilus</name>
    <dbReference type="NCBI Taxonomy" id="1729899"/>
    <lineage>
        <taxon>Bacteria</taxon>
        <taxon>Pseudomonadati</taxon>
        <taxon>Pseudomonadota</taxon>
        <taxon>Acidithiobacillia</taxon>
        <taxon>Acidithiobacillales</taxon>
        <taxon>Thermithiobacillaceae</taxon>
        <taxon>Thermithiobacillus</taxon>
    </lineage>
</organism>
<dbReference type="PANTHER" id="PTHR33529:SF7">
    <property type="entry name" value="LIPOPOLYSACCHARIDE EXPORT SYSTEM PERMEASE PROTEIN LPTF"/>
    <property type="match status" value="1"/>
</dbReference>
<dbReference type="PANTHER" id="PTHR33529">
    <property type="entry name" value="SLR0882 PROTEIN-RELATED"/>
    <property type="match status" value="1"/>
</dbReference>
<keyword evidence="5 6" id="KW-0472">Membrane</keyword>
<evidence type="ECO:0000256" key="3">
    <source>
        <dbReference type="ARBA" id="ARBA00022692"/>
    </source>
</evidence>
<dbReference type="InterPro" id="IPR005495">
    <property type="entry name" value="LptG/LptF_permease"/>
</dbReference>
<comment type="caution">
    <text evidence="7">The sequence shown here is derived from an EMBL/GenBank/DDBJ whole genome shotgun (WGS) entry which is preliminary data.</text>
</comment>
<feature type="transmembrane region" description="Helical" evidence="6">
    <location>
        <begin position="281"/>
        <end position="300"/>
    </location>
</feature>
<feature type="transmembrane region" description="Helical" evidence="6">
    <location>
        <begin position="338"/>
        <end position="358"/>
    </location>
</feature>
<keyword evidence="4 6" id="KW-1133">Transmembrane helix</keyword>
<accession>A0ABU9D7X3</accession>
<feature type="transmembrane region" description="Helical" evidence="6">
    <location>
        <begin position="12"/>
        <end position="32"/>
    </location>
</feature>
<reference evidence="7 8" key="1">
    <citation type="submission" date="2024-04" db="EMBL/GenBank/DDBJ databases">
        <authorList>
            <person name="Abashina T."/>
            <person name="Shaikin A."/>
        </authorList>
    </citation>
    <scope>NUCLEOTIDE SEQUENCE [LARGE SCALE GENOMIC DNA]</scope>
    <source>
        <strain evidence="7 8">AAFK</strain>
    </source>
</reference>
<keyword evidence="8" id="KW-1185">Reference proteome</keyword>
<evidence type="ECO:0000256" key="6">
    <source>
        <dbReference type="SAM" id="Phobius"/>
    </source>
</evidence>
<evidence type="ECO:0000256" key="5">
    <source>
        <dbReference type="ARBA" id="ARBA00023136"/>
    </source>
</evidence>
<evidence type="ECO:0000313" key="8">
    <source>
        <dbReference type="Proteomes" id="UP001446205"/>
    </source>
</evidence>
<dbReference type="EMBL" id="JBBPCO010000002">
    <property type="protein sequence ID" value="MEK8088815.1"/>
    <property type="molecule type" value="Genomic_DNA"/>
</dbReference>
<keyword evidence="2" id="KW-1003">Cell membrane</keyword>
<evidence type="ECO:0000256" key="2">
    <source>
        <dbReference type="ARBA" id="ARBA00022475"/>
    </source>
</evidence>
<feature type="transmembrane region" description="Helical" evidence="6">
    <location>
        <begin position="44"/>
        <end position="77"/>
    </location>
</feature>
<evidence type="ECO:0000256" key="4">
    <source>
        <dbReference type="ARBA" id="ARBA00022989"/>
    </source>
</evidence>
<keyword evidence="3 6" id="KW-0812">Transmembrane</keyword>
<proteinExistence type="predicted"/>
<comment type="subcellular location">
    <subcellularLocation>
        <location evidence="1">Cell membrane</location>
        <topology evidence="1">Multi-pass membrane protein</topology>
    </subcellularLocation>
</comment>
<dbReference type="Pfam" id="PF03739">
    <property type="entry name" value="LptF_LptG"/>
    <property type="match status" value="1"/>
</dbReference>
<gene>
    <name evidence="7" type="primary">lptF</name>
    <name evidence="7" type="ORF">WOB96_03470</name>
</gene>
<feature type="transmembrane region" description="Helical" evidence="6">
    <location>
        <begin position="307"/>
        <end position="326"/>
    </location>
</feature>
<sequence>MRRINQQILRGVLVNTALVSFVVLLMLAVAKISQYLKQVAFGELPFAAVLSLVGLALPSLISTVLPIAVFFGVYLTFNRLYRQNEMMAIAGAGVSLRQLARPAMLAMLAFFILQLFISFYWAPESQRRIVREANEYARLAGLALIQPGAFNRLPGGRILYLGEPFPEQPDRYQGVFVYESDENGERLSITTATWGQVSITPAGGLELILLEGRRYMGVPGKPGFKVLAFERYRVHLPPPELNGVQNGPGRMPARSSTDLLGVANQTGPDQLGAWAELQWRIGWPLLLPLLTLLAIPLSYTPPRGGRAGGILIGVLLLLIFNNLLLLAKNWVEKGQAPLLPGIWWVHGLLLLVALYTFYRRNAGQEIWPFGFLRS</sequence>
<evidence type="ECO:0000313" key="7">
    <source>
        <dbReference type="EMBL" id="MEK8088815.1"/>
    </source>
</evidence>
<dbReference type="RefSeq" id="WP_341369880.1">
    <property type="nucleotide sequence ID" value="NZ_JBBPCO010000002.1"/>
</dbReference>